<dbReference type="Pfam" id="PF13439">
    <property type="entry name" value="Glyco_transf_4"/>
    <property type="match status" value="1"/>
</dbReference>
<protein>
    <submittedName>
        <fullName evidence="3">Glycosyltransferase family 4 protein</fullName>
    </submittedName>
</protein>
<dbReference type="PANTHER" id="PTHR12526:SF635">
    <property type="entry name" value="GLYCOSYL TRANSFERASE GROUP 1"/>
    <property type="match status" value="1"/>
</dbReference>
<reference evidence="3" key="1">
    <citation type="submission" date="2022-03" db="EMBL/GenBank/DDBJ databases">
        <title>Identification of a novel bacterium isolated from mangrove sediments.</title>
        <authorList>
            <person name="Pan X."/>
        </authorList>
    </citation>
    <scope>NUCLEOTIDE SEQUENCE</scope>
    <source>
        <strain evidence="3">B1949</strain>
    </source>
</reference>
<dbReference type="Proteomes" id="UP001162881">
    <property type="component" value="Unassembled WGS sequence"/>
</dbReference>
<dbReference type="Gene3D" id="3.40.50.2000">
    <property type="entry name" value="Glycogen Phosphorylase B"/>
    <property type="match status" value="2"/>
</dbReference>
<sequence>MSPLPDLSGTRVWVMAKGYRPDEGGMQTYAQGVAEAYARTGAAVTVFTQTSAGPRHERLHGAAGTTIDLVDIGAGKSPLVPVRFVQALRRERARAGAPHFIHATTWRTSIPPMLLGLPYVTTFHGREFMYARGPMLALMRRVARRARGFLAVSHYSAMRLAERLGSALPPALVAWNGLSEEPDPAAPAPVKYSAAHSGTALVFALCRLEPRKNIAGAVRACAAAKAQGLAFRFVIGGRGPELERLRTLVRELGLEDRVEVAGFLPTARVNELYRAADIFLHPQIEVDGGRDFEGFGIAIADAMATGTAVVAGLDGGTRELIEDGVHGFCVNGRDQAAIDAALIRLLADPALRESLGAAARQHTLAEFTWDRHVGRIFERFPVT</sequence>
<dbReference type="CDD" id="cd03801">
    <property type="entry name" value="GT4_PimA-like"/>
    <property type="match status" value="1"/>
</dbReference>
<dbReference type="RefSeq" id="WP_244018951.1">
    <property type="nucleotide sequence ID" value="NZ_JALHLF010000024.1"/>
</dbReference>
<evidence type="ECO:0000259" key="2">
    <source>
        <dbReference type="Pfam" id="PF13439"/>
    </source>
</evidence>
<dbReference type="Pfam" id="PF00534">
    <property type="entry name" value="Glycos_transf_1"/>
    <property type="match status" value="1"/>
</dbReference>
<proteinExistence type="predicted"/>
<feature type="domain" description="Glycosyltransferase subfamily 4-like N-terminal" evidence="2">
    <location>
        <begin position="24"/>
        <end position="172"/>
    </location>
</feature>
<dbReference type="PANTHER" id="PTHR12526">
    <property type="entry name" value="GLYCOSYLTRANSFERASE"/>
    <property type="match status" value="1"/>
</dbReference>
<comment type="caution">
    <text evidence="3">The sequence shown here is derived from an EMBL/GenBank/DDBJ whole genome shotgun (WGS) entry which is preliminary data.</text>
</comment>
<keyword evidence="4" id="KW-1185">Reference proteome</keyword>
<dbReference type="SUPFAM" id="SSF53756">
    <property type="entry name" value="UDP-Glycosyltransferase/glycogen phosphorylase"/>
    <property type="match status" value="1"/>
</dbReference>
<dbReference type="EMBL" id="JALHLF010000024">
    <property type="protein sequence ID" value="MCJ2182729.1"/>
    <property type="molecule type" value="Genomic_DNA"/>
</dbReference>
<dbReference type="InterPro" id="IPR001296">
    <property type="entry name" value="Glyco_trans_1"/>
</dbReference>
<gene>
    <name evidence="3" type="ORF">MTR62_08500</name>
</gene>
<name>A0ABT0BD58_9SPHN</name>
<evidence type="ECO:0000259" key="1">
    <source>
        <dbReference type="Pfam" id="PF00534"/>
    </source>
</evidence>
<organism evidence="3 4">
    <name type="scientific">Novosphingobium organovorum</name>
    <dbReference type="NCBI Taxonomy" id="2930092"/>
    <lineage>
        <taxon>Bacteria</taxon>
        <taxon>Pseudomonadati</taxon>
        <taxon>Pseudomonadota</taxon>
        <taxon>Alphaproteobacteria</taxon>
        <taxon>Sphingomonadales</taxon>
        <taxon>Sphingomonadaceae</taxon>
        <taxon>Novosphingobium</taxon>
    </lineage>
</organism>
<feature type="domain" description="Glycosyl transferase family 1" evidence="1">
    <location>
        <begin position="198"/>
        <end position="361"/>
    </location>
</feature>
<evidence type="ECO:0000313" key="4">
    <source>
        <dbReference type="Proteomes" id="UP001162881"/>
    </source>
</evidence>
<evidence type="ECO:0000313" key="3">
    <source>
        <dbReference type="EMBL" id="MCJ2182729.1"/>
    </source>
</evidence>
<dbReference type="InterPro" id="IPR028098">
    <property type="entry name" value="Glyco_trans_4-like_N"/>
</dbReference>
<accession>A0ABT0BD58</accession>